<feature type="compositionally biased region" description="Low complexity" evidence="1">
    <location>
        <begin position="911"/>
        <end position="926"/>
    </location>
</feature>
<feature type="region of interest" description="Disordered" evidence="1">
    <location>
        <begin position="371"/>
        <end position="392"/>
    </location>
</feature>
<feature type="region of interest" description="Disordered" evidence="1">
    <location>
        <begin position="1148"/>
        <end position="1231"/>
    </location>
</feature>
<feature type="region of interest" description="Disordered" evidence="1">
    <location>
        <begin position="1040"/>
        <end position="1062"/>
    </location>
</feature>
<feature type="compositionally biased region" description="Acidic residues" evidence="1">
    <location>
        <begin position="1159"/>
        <end position="1170"/>
    </location>
</feature>
<feature type="compositionally biased region" description="Low complexity" evidence="1">
    <location>
        <begin position="707"/>
        <end position="730"/>
    </location>
</feature>
<feature type="compositionally biased region" description="Low complexity" evidence="1">
    <location>
        <begin position="436"/>
        <end position="447"/>
    </location>
</feature>
<feature type="compositionally biased region" description="Polar residues" evidence="1">
    <location>
        <begin position="1585"/>
        <end position="1604"/>
    </location>
</feature>
<feature type="compositionally biased region" description="Polar residues" evidence="1">
    <location>
        <begin position="381"/>
        <end position="390"/>
    </location>
</feature>
<feature type="compositionally biased region" description="Basic and acidic residues" evidence="1">
    <location>
        <begin position="1295"/>
        <end position="1309"/>
    </location>
</feature>
<dbReference type="EMBL" id="CAJNOJ010000006">
    <property type="protein sequence ID" value="CAF0758542.1"/>
    <property type="molecule type" value="Genomic_DNA"/>
</dbReference>
<feature type="compositionally biased region" description="Low complexity" evidence="1">
    <location>
        <begin position="1572"/>
        <end position="1584"/>
    </location>
</feature>
<feature type="compositionally biased region" description="Polar residues" evidence="1">
    <location>
        <begin position="1187"/>
        <end position="1198"/>
    </location>
</feature>
<dbReference type="Proteomes" id="UP000663852">
    <property type="component" value="Unassembled WGS sequence"/>
</dbReference>
<feature type="region of interest" description="Disordered" evidence="1">
    <location>
        <begin position="1082"/>
        <end position="1115"/>
    </location>
</feature>
<feature type="compositionally biased region" description="Low complexity" evidence="1">
    <location>
        <begin position="650"/>
        <end position="665"/>
    </location>
</feature>
<proteinExistence type="predicted"/>
<feature type="region of interest" description="Disordered" evidence="1">
    <location>
        <begin position="911"/>
        <end position="962"/>
    </location>
</feature>
<feature type="compositionally biased region" description="Pro residues" evidence="1">
    <location>
        <begin position="1559"/>
        <end position="1571"/>
    </location>
</feature>
<evidence type="ECO:0000313" key="3">
    <source>
        <dbReference type="Proteomes" id="UP000663852"/>
    </source>
</evidence>
<dbReference type="OrthoDB" id="5282002at2759"/>
<evidence type="ECO:0000313" key="2">
    <source>
        <dbReference type="EMBL" id="CAF0758542.1"/>
    </source>
</evidence>
<dbReference type="PANTHER" id="PTHR46920:SF1">
    <property type="entry name" value="PROTEIN MSS51 HOMOLOG, MITOCHONDRIAL-RELATED"/>
    <property type="match status" value="1"/>
</dbReference>
<feature type="compositionally biased region" description="Polar residues" evidence="1">
    <location>
        <begin position="927"/>
        <end position="937"/>
    </location>
</feature>
<feature type="region of interest" description="Disordered" evidence="1">
    <location>
        <begin position="703"/>
        <end position="745"/>
    </location>
</feature>
<comment type="caution">
    <text evidence="2">The sequence shown here is derived from an EMBL/GenBank/DDBJ whole genome shotgun (WGS) entry which is preliminary data.</text>
</comment>
<evidence type="ECO:0000256" key="1">
    <source>
        <dbReference type="SAM" id="MobiDB-lite"/>
    </source>
</evidence>
<feature type="compositionally biased region" description="Low complexity" evidence="1">
    <location>
        <begin position="1621"/>
        <end position="1644"/>
    </location>
</feature>
<accession>A0A813PVR9</accession>
<sequence>MPDQHQAEDWSEEHADKCAQLEWVALGELIQALPAHPPLPNLGDKWTAPLKEIHNWKHWFSIHTNIVTLANNTANIFKNLKHLTDKRRPTHQNAVDGLLAAVTDLLTHALTIGKAVISFDLRPHSRSIVIHILNGFNKIDLVGNDQSSSNLPARFHELLNMFPDNKGVELLIVIGDDDQDDTDQSSIPHAKLKPDRLIITTTGKGRSFDTSEKRRLQQSEADLLVYFNASYLFSSLNKDLFKSMLTRQRPTLLTFEDEEEFNEAKTCLSMKGVNIHQAGANQFSSLIIRQRPSRPNSVYSTNSYQILLNTTTINGSVERNDENYSLSSLSRQHPHQSSIGIQHSHTQVQHQQALNPSPKQVNGKIHIESLSSLSSSSSSSHNTQANNNGTPLVDTNVHIVSTTNTTNATTSVQPLIRPNNNNIRQPTVVQRRHHSPTATPSSSTAITNTKHKETRPRTTAMMTTIEPTRHDLKPQPKPRLSLIKTPVKESEFAAPVVNGSLVQRIKPFFEQSTAVSSQEPKPVKQQRPPVSIPHSYQTGNSSKVTCLDDIIEPKKIYITSPPPVSSLPSTETFIDKRTDETFCSPTSIEVHHREQRSVITTVANSTAQIPKTTVERHADERITKTSANSISSPSIIPIEIHQDSRPVMGTTTNNSLRLSSSLSTENRSDERLTTRNATNLTNANTAVATHHLPTTCVLPAETHTEKSSVLSENVSNSLSTTTTTSASSSSAPPPRPPLPTKLPSTNNEVIYTEVIKSHERSLPLHHIDLVKSPISPSRSFIIPSKSPSLLSKNSSYNCQRPSRSTTTTTVPATASNFSYQINKSKLTQSTMAPDRISLYSQRSNKQPDVGVAIKNLSECIDRVGIVFDETNRPYDAQSTGLTTVDLIREQLTTSSAPQSTGSLLDKLYKSNSSTRLSSSSSRKPLSIANQRSKSQQAPRTQPEQPPIPKPAPSTPPSLRRPVGVFLPLTSKNIQGPEKTVPATTESEQVSTLVYQNLESPQQQHSVHVESKPTLSQTLDFTLKQPTAPVCNGIPKPFRKPTAIIEPSPVIPPTPSTTTPPSEPNYINLPHRDDQHIYTNENGLVFTGSSNSNSYTSKNSSICSTKDKQTVPPRSEPHYAVSNVAVSSQPDPSGDYDSFDDDLVVDDNAKIEKPLNSNDNTDEDSFDDDENQLPPPVIPSKAPPANFFRSTLNRLTRSNKSLERLNTESTTNDFVQETNPSNINDTKTKKTLRSIKARHEAKKTGNMFLSYTGDDDTTSIDSNCSTQTATSLNKTSNKSSHHRFRLFRRKLEKDFASDTEAEKHQTEERRKKWNKKILNDAAQELKNKRLLMMSDDDDDESHHLNLKSNEDAHIYDHIVHDETPATAETATTDRNHSSRMGKLSNETHMKAPTITLDEIRSELQAEIAARQDIQMPNQSLASSNLTLQKKRSKSVTFLDELLSDNSKEKLTSTPRQNETQMKPSTTAKRIEKGDARSICGALTGTGPIRGIIKAANNDITGTTAPVSPSAAAAAIYLSGTTIEARCTSPKVTEHAHRPLSTYTVGSARFYDGAVTSSNTGPPPPIPPPPPPSTYSHNQTSSSSNYRPTLSNISQHSTSDANQHQQQPHHYKRPTAKVSPFQTKSPNDPSSSSPISTTKQTIPTSKKPVRSSINRNVQMSYDITNVATPSVSEGVGGVSKRLQSNF</sequence>
<feature type="compositionally biased region" description="Low complexity" evidence="1">
    <location>
        <begin position="371"/>
        <end position="380"/>
    </location>
</feature>
<feature type="region of interest" description="Disordered" evidence="1">
    <location>
        <begin position="1550"/>
        <end position="1653"/>
    </location>
</feature>
<feature type="compositionally biased region" description="Pro residues" evidence="1">
    <location>
        <begin position="731"/>
        <end position="740"/>
    </location>
</feature>
<feature type="compositionally biased region" description="Low complexity" evidence="1">
    <location>
        <begin position="1086"/>
        <end position="1103"/>
    </location>
</feature>
<reference evidence="2" key="1">
    <citation type="submission" date="2021-02" db="EMBL/GenBank/DDBJ databases">
        <authorList>
            <person name="Nowell W R."/>
        </authorList>
    </citation>
    <scope>NUCLEOTIDE SEQUENCE</scope>
</reference>
<feature type="region of interest" description="Disordered" evidence="1">
    <location>
        <begin position="1295"/>
        <end position="1314"/>
    </location>
</feature>
<name>A0A813PVR9_ADIRI</name>
<feature type="compositionally biased region" description="Pro residues" evidence="1">
    <location>
        <begin position="943"/>
        <end position="955"/>
    </location>
</feature>
<feature type="region of interest" description="Disordered" evidence="1">
    <location>
        <begin position="616"/>
        <end position="677"/>
    </location>
</feature>
<dbReference type="PANTHER" id="PTHR46920">
    <property type="match status" value="1"/>
</dbReference>
<feature type="compositionally biased region" description="Polar residues" evidence="1">
    <location>
        <begin position="1206"/>
        <end position="1224"/>
    </location>
</feature>
<feature type="compositionally biased region" description="Pro residues" evidence="1">
    <location>
        <begin position="1172"/>
        <end position="1181"/>
    </location>
</feature>
<feature type="compositionally biased region" description="Low complexity" evidence="1">
    <location>
        <begin position="629"/>
        <end position="638"/>
    </location>
</feature>
<organism evidence="2 3">
    <name type="scientific">Adineta ricciae</name>
    <name type="common">Rotifer</name>
    <dbReference type="NCBI Taxonomy" id="249248"/>
    <lineage>
        <taxon>Eukaryota</taxon>
        <taxon>Metazoa</taxon>
        <taxon>Spiralia</taxon>
        <taxon>Gnathifera</taxon>
        <taxon>Rotifera</taxon>
        <taxon>Eurotatoria</taxon>
        <taxon>Bdelloidea</taxon>
        <taxon>Adinetida</taxon>
        <taxon>Adinetidae</taxon>
        <taxon>Adineta</taxon>
    </lineage>
</organism>
<feature type="region of interest" description="Disordered" evidence="1">
    <location>
        <begin position="428"/>
        <end position="456"/>
    </location>
</feature>
<feature type="region of interest" description="Disordered" evidence="1">
    <location>
        <begin position="1445"/>
        <end position="1464"/>
    </location>
</feature>
<protein>
    <submittedName>
        <fullName evidence="2">Uncharacterized protein</fullName>
    </submittedName>
</protein>
<feature type="region of interest" description="Disordered" evidence="1">
    <location>
        <begin position="512"/>
        <end position="539"/>
    </location>
</feature>
<feature type="compositionally biased region" description="Polar residues" evidence="1">
    <location>
        <begin position="1450"/>
        <end position="1464"/>
    </location>
</feature>
<feature type="region of interest" description="Disordered" evidence="1">
    <location>
        <begin position="325"/>
        <end position="359"/>
    </location>
</feature>
<gene>
    <name evidence="2" type="ORF">EDS130_LOCUS2682</name>
</gene>
<dbReference type="InterPro" id="IPR052839">
    <property type="entry name" value="Mito_gene_expr_regulator"/>
</dbReference>